<name>A0A4S8MY04_DENBC</name>
<evidence type="ECO:0000313" key="3">
    <source>
        <dbReference type="Proteomes" id="UP000297245"/>
    </source>
</evidence>
<feature type="region of interest" description="Disordered" evidence="1">
    <location>
        <begin position="438"/>
        <end position="470"/>
    </location>
</feature>
<feature type="compositionally biased region" description="Acidic residues" evidence="1">
    <location>
        <begin position="461"/>
        <end position="470"/>
    </location>
</feature>
<gene>
    <name evidence="2" type="ORF">K435DRAFT_958880</name>
</gene>
<evidence type="ECO:0000256" key="1">
    <source>
        <dbReference type="SAM" id="MobiDB-lite"/>
    </source>
</evidence>
<organism evidence="2 3">
    <name type="scientific">Dendrothele bispora (strain CBS 962.96)</name>
    <dbReference type="NCBI Taxonomy" id="1314807"/>
    <lineage>
        <taxon>Eukaryota</taxon>
        <taxon>Fungi</taxon>
        <taxon>Dikarya</taxon>
        <taxon>Basidiomycota</taxon>
        <taxon>Agaricomycotina</taxon>
        <taxon>Agaricomycetes</taxon>
        <taxon>Agaricomycetidae</taxon>
        <taxon>Agaricales</taxon>
        <taxon>Agaricales incertae sedis</taxon>
        <taxon>Dendrothele</taxon>
    </lineage>
</organism>
<reference evidence="2 3" key="1">
    <citation type="journal article" date="2019" name="Nat. Ecol. Evol.">
        <title>Megaphylogeny resolves global patterns of mushroom evolution.</title>
        <authorList>
            <person name="Varga T."/>
            <person name="Krizsan K."/>
            <person name="Foldi C."/>
            <person name="Dima B."/>
            <person name="Sanchez-Garcia M."/>
            <person name="Sanchez-Ramirez S."/>
            <person name="Szollosi G.J."/>
            <person name="Szarkandi J.G."/>
            <person name="Papp V."/>
            <person name="Albert L."/>
            <person name="Andreopoulos W."/>
            <person name="Angelini C."/>
            <person name="Antonin V."/>
            <person name="Barry K.W."/>
            <person name="Bougher N.L."/>
            <person name="Buchanan P."/>
            <person name="Buyck B."/>
            <person name="Bense V."/>
            <person name="Catcheside P."/>
            <person name="Chovatia M."/>
            <person name="Cooper J."/>
            <person name="Damon W."/>
            <person name="Desjardin D."/>
            <person name="Finy P."/>
            <person name="Geml J."/>
            <person name="Haridas S."/>
            <person name="Hughes K."/>
            <person name="Justo A."/>
            <person name="Karasinski D."/>
            <person name="Kautmanova I."/>
            <person name="Kiss B."/>
            <person name="Kocsube S."/>
            <person name="Kotiranta H."/>
            <person name="LaButti K.M."/>
            <person name="Lechner B.E."/>
            <person name="Liimatainen K."/>
            <person name="Lipzen A."/>
            <person name="Lukacs Z."/>
            <person name="Mihaltcheva S."/>
            <person name="Morgado L.N."/>
            <person name="Niskanen T."/>
            <person name="Noordeloos M.E."/>
            <person name="Ohm R.A."/>
            <person name="Ortiz-Santana B."/>
            <person name="Ovrebo C."/>
            <person name="Racz N."/>
            <person name="Riley R."/>
            <person name="Savchenko A."/>
            <person name="Shiryaev A."/>
            <person name="Soop K."/>
            <person name="Spirin V."/>
            <person name="Szebenyi C."/>
            <person name="Tomsovsky M."/>
            <person name="Tulloss R.E."/>
            <person name="Uehling J."/>
            <person name="Grigoriev I.V."/>
            <person name="Vagvolgyi C."/>
            <person name="Papp T."/>
            <person name="Martin F.M."/>
            <person name="Miettinen O."/>
            <person name="Hibbett D.S."/>
            <person name="Nagy L.G."/>
        </authorList>
    </citation>
    <scope>NUCLEOTIDE SEQUENCE [LARGE SCALE GENOMIC DNA]</scope>
    <source>
        <strain evidence="2 3">CBS 962.96</strain>
    </source>
</reference>
<proteinExistence type="predicted"/>
<sequence length="488" mass="55028">MITHSVHWIDMALSPNHDDFSFSKDPSNASSSRWTTRSSAQSAPCHIASDVHRQGSQDPSCSQNHLFVKESRVEISQTTVIDYSDEYYSDGEESTFSDTPATYSEWDAELDNDCLRTFYRLRGSLVLDSPSPWFAPHIVITPCEDWDDDYAAWDNRIEPQNLDCLSVSDPSCPATTPHTPSPVAKCETVSLCELPPKVFSYSRFVAMIDQSSSDRMKMFDVVVAIQRRQCKLTACLASNVASSYRKRYDGEHLFEQLEKPFVWTDPAEPLLSCNNHLSEAIVIDSPCPFRIPHIIISAPPPEDPWACFINSVPNPQDSGYGYYLKVPGYRFVNPSPRDVEIFHYYSNCDEVVVMEASLEDCDEVWDEDEEEEEVYGTEFLSTLESYSLFDSTTPDNDADSLDSSDSDSPPPETPEDDAEDFHAFIEHALDRMTSVLNGVEPASEDLSPLAPCDLPVSSTWGDEDEDDLPPLEDEWYQSVIRRTQATEL</sequence>
<dbReference type="EMBL" id="ML179035">
    <property type="protein sequence ID" value="THV08288.1"/>
    <property type="molecule type" value="Genomic_DNA"/>
</dbReference>
<protein>
    <submittedName>
        <fullName evidence="2">Uncharacterized protein</fullName>
    </submittedName>
</protein>
<dbReference type="Proteomes" id="UP000297245">
    <property type="component" value="Unassembled WGS sequence"/>
</dbReference>
<dbReference type="OrthoDB" id="2649950at2759"/>
<accession>A0A4S8MY04</accession>
<dbReference type="AlphaFoldDB" id="A0A4S8MY04"/>
<keyword evidence="3" id="KW-1185">Reference proteome</keyword>
<feature type="region of interest" description="Disordered" evidence="1">
    <location>
        <begin position="388"/>
        <end position="417"/>
    </location>
</feature>
<feature type="compositionally biased region" description="Acidic residues" evidence="1">
    <location>
        <begin position="396"/>
        <end position="405"/>
    </location>
</feature>
<evidence type="ECO:0000313" key="2">
    <source>
        <dbReference type="EMBL" id="THV08288.1"/>
    </source>
</evidence>